<dbReference type="GO" id="GO:0003964">
    <property type="term" value="F:RNA-directed DNA polymerase activity"/>
    <property type="evidence" value="ECO:0007669"/>
    <property type="project" value="InterPro"/>
</dbReference>
<keyword evidence="4" id="KW-0460">Magnesium</keyword>
<protein>
    <recommendedName>
        <fullName evidence="7">Reverse transcriptase domain-containing protein</fullName>
    </recommendedName>
</protein>
<dbReference type="GO" id="GO:0051607">
    <property type="term" value="P:defense response to virus"/>
    <property type="evidence" value="ECO:0007669"/>
    <property type="project" value="UniProtKB-KW"/>
</dbReference>
<dbReference type="GO" id="GO:0046872">
    <property type="term" value="F:metal ion binding"/>
    <property type="evidence" value="ECO:0007669"/>
    <property type="project" value="UniProtKB-KW"/>
</dbReference>
<reference evidence="8" key="1">
    <citation type="submission" date="2018-07" db="EMBL/GenBank/DDBJ databases">
        <authorList>
            <person name="Quirk P.G."/>
            <person name="Krulwich T.A."/>
        </authorList>
    </citation>
    <scope>NUCLEOTIDE SEQUENCE</scope>
</reference>
<accession>A0A380TKC8</accession>
<keyword evidence="2" id="KW-0548">Nucleotidyltransferase</keyword>
<dbReference type="InterPro" id="IPR000123">
    <property type="entry name" value="Reverse_transcriptase_msDNA"/>
</dbReference>
<keyword evidence="5" id="KW-0051">Antiviral defense</keyword>
<dbReference type="InterPro" id="IPR000477">
    <property type="entry name" value="RT_dom"/>
</dbReference>
<sequence length="205" mass="23374">MTNARQHVNSDVVRSLDIRSYYSSSSSRRVFWFFNNVLQCERDIAALLTALATLDGRLPTGSPLSPILSFYAHFDMWQEIARLVRAQGCTLTVYIDDLTISGKNVPERLLWDVKRSIHRFGLHYHKEKYYCAGTKEVTGVIIRDGGLTLPNRQHLKIHQLRQSLQIENDPSERDALRGKLRGCLAQANQIATENLREGGSPRINH</sequence>
<dbReference type="SUPFAM" id="SSF56672">
    <property type="entry name" value="DNA/RNA polymerases"/>
    <property type="match status" value="1"/>
</dbReference>
<keyword evidence="1" id="KW-0808">Transferase</keyword>
<organism evidence="8">
    <name type="scientific">metagenome</name>
    <dbReference type="NCBI Taxonomy" id="256318"/>
    <lineage>
        <taxon>unclassified sequences</taxon>
        <taxon>metagenomes</taxon>
    </lineage>
</organism>
<comment type="similarity">
    <text evidence="6">Belongs to the bacterial reverse transcriptase family.</text>
</comment>
<evidence type="ECO:0000313" key="8">
    <source>
        <dbReference type="EMBL" id="SUS08618.1"/>
    </source>
</evidence>
<keyword evidence="3" id="KW-0479">Metal-binding</keyword>
<dbReference type="PRINTS" id="PR00866">
    <property type="entry name" value="RNADNAPOLMS"/>
</dbReference>
<evidence type="ECO:0000256" key="3">
    <source>
        <dbReference type="ARBA" id="ARBA00022723"/>
    </source>
</evidence>
<evidence type="ECO:0000259" key="7">
    <source>
        <dbReference type="PROSITE" id="PS50878"/>
    </source>
</evidence>
<evidence type="ECO:0000256" key="4">
    <source>
        <dbReference type="ARBA" id="ARBA00022842"/>
    </source>
</evidence>
<evidence type="ECO:0000256" key="5">
    <source>
        <dbReference type="ARBA" id="ARBA00023118"/>
    </source>
</evidence>
<dbReference type="EMBL" id="UIDG01000632">
    <property type="protein sequence ID" value="SUS08618.1"/>
    <property type="molecule type" value="Genomic_DNA"/>
</dbReference>
<feature type="domain" description="Reverse transcriptase" evidence="7">
    <location>
        <begin position="1"/>
        <end position="142"/>
    </location>
</feature>
<proteinExistence type="inferred from homology"/>
<dbReference type="InterPro" id="IPR043502">
    <property type="entry name" value="DNA/RNA_pol_sf"/>
</dbReference>
<gene>
    <name evidence="8" type="ORF">DF3PB_780015</name>
</gene>
<evidence type="ECO:0000256" key="6">
    <source>
        <dbReference type="ARBA" id="ARBA00034120"/>
    </source>
</evidence>
<dbReference type="GO" id="GO:0003723">
    <property type="term" value="F:RNA binding"/>
    <property type="evidence" value="ECO:0007669"/>
    <property type="project" value="InterPro"/>
</dbReference>
<evidence type="ECO:0000256" key="2">
    <source>
        <dbReference type="ARBA" id="ARBA00022695"/>
    </source>
</evidence>
<dbReference type="PROSITE" id="PS50878">
    <property type="entry name" value="RT_POL"/>
    <property type="match status" value="1"/>
</dbReference>
<dbReference type="AlphaFoldDB" id="A0A380TKC8"/>
<name>A0A380TKC8_9ZZZZ</name>
<evidence type="ECO:0000256" key="1">
    <source>
        <dbReference type="ARBA" id="ARBA00022679"/>
    </source>
</evidence>